<feature type="coiled-coil region" evidence="1">
    <location>
        <begin position="437"/>
        <end position="464"/>
    </location>
</feature>
<protein>
    <recommendedName>
        <fullName evidence="7">Nuclear GTPase SLIP-GC</fullName>
    </recommendedName>
</protein>
<feature type="domain" description="DUF7605" evidence="4">
    <location>
        <begin position="645"/>
        <end position="821"/>
    </location>
</feature>
<sequence length="898" mass="101774">MTAIYADMPIPSTEVGTPTSGSDLTTPTANRLRTPSVSVTPPSFRFRSEPQGLTAGIGNIRLSESNGHLSPSPEPRSRTGTPRARRQSGGVERHNVADEELPEDAFHSPEFQQAFRNAKQLMSNIKTVLGSSNIHNESESTMRKLHQEAGRLAVFQYPATRTVGFVGDSGVGKSSLLNSLLDIKSLARTSNNGEACTCVVTEYHYHDRETLDLHVNLFSVEELRDQLAKLLQAYRNFELLHEAETPGERQEMEDNAKVARDTFRAMFRGRMNEAFLVTSSYDEVLSQLTQWASEAMPSPLSTRYIGLSPRACSDTLMRLSSEPASRESPAIWPYIRSLRVFLNAHILSRGLILVDLPGLRDLNTARRNITERYLIECNEILAICNIGRAATDEGIQEVFELASRARLSNVGIVCTRSDDIDPEEAMRDWPGQRQRRIKQILDEIESATAEFNELEEDIRDYREGDLSDEEWQEMRSCIDKQRQASSRKNDLKFELKSFLVNTRNDIITGQLKNNYAGRVTDSRVFCVSNTMYWQNRSTNKTEAKRHLELSGILNVRKHCISIVAESQRRIATQYMKDQIPALLADIELWVQSGARTASEERRAALCQSLDDIECQLRRDFNSPSFNRITRLYKNDFTEHVYNNRNITSWSRAALTASQEWAGWHHGTYASFCRNYGNHHTAAVGGRHWNEEAMDEMVQDLESPWEELCSALQQRQSDMLSDSDTITDTAIEQLEHVDATASLAQALESRQRLFLATIENAGENFDDELRVLRIDALSGLRSSQFGRAMEPFYARCIDESGGGSHARRKAIIREAMQDESIFTRLMRDVKASFVAKSEATQTKVQEATADFLRVVEDSFDLVRSENVARESEQDPEFRLRVDEVVRTGRQTMQRVHGVI</sequence>
<evidence type="ECO:0000256" key="2">
    <source>
        <dbReference type="SAM" id="MobiDB-lite"/>
    </source>
</evidence>
<dbReference type="Proteomes" id="UP000567885">
    <property type="component" value="Unassembled WGS sequence"/>
</dbReference>
<dbReference type="OrthoDB" id="3598281at2759"/>
<feature type="compositionally biased region" description="Polar residues" evidence="2">
    <location>
        <begin position="14"/>
        <end position="41"/>
    </location>
</feature>
<reference evidence="5 6" key="1">
    <citation type="submission" date="2020-05" db="EMBL/GenBank/DDBJ databases">
        <title>Identification and distribution of gene clusters putatively required for synthesis of sphingolipid metabolism inhibitors in phylogenetically diverse species of the filamentous fungus Fusarium.</title>
        <authorList>
            <person name="Kim H.-S."/>
            <person name="Busman M."/>
            <person name="Brown D.W."/>
            <person name="Divon H."/>
            <person name="Uhlig S."/>
            <person name="Proctor R.H."/>
        </authorList>
    </citation>
    <scope>NUCLEOTIDE SEQUENCE [LARGE SCALE GENOMIC DNA]</scope>
    <source>
        <strain evidence="5 6">NRRL 20693</strain>
    </source>
</reference>
<evidence type="ECO:0000259" key="4">
    <source>
        <dbReference type="Pfam" id="PF24564"/>
    </source>
</evidence>
<evidence type="ECO:0000259" key="3">
    <source>
        <dbReference type="Pfam" id="PF00350"/>
    </source>
</evidence>
<dbReference type="InterPro" id="IPR027417">
    <property type="entry name" value="P-loop_NTPase"/>
</dbReference>
<feature type="domain" description="Dynamin N-terminal" evidence="3">
    <location>
        <begin position="163"/>
        <end position="401"/>
    </location>
</feature>
<dbReference type="PANTHER" id="PTHR36681">
    <property type="entry name" value="NUCLEAR GTPASE, GERMINAL CENTER-ASSOCIATED, TANDEM DUPLICATE 3"/>
    <property type="match status" value="1"/>
</dbReference>
<dbReference type="Pfam" id="PF00350">
    <property type="entry name" value="Dynamin_N"/>
    <property type="match status" value="1"/>
</dbReference>
<evidence type="ECO:0000313" key="5">
    <source>
        <dbReference type="EMBL" id="KAF5668081.1"/>
    </source>
</evidence>
<proteinExistence type="predicted"/>
<accession>A0A8H5TBF1</accession>
<comment type="caution">
    <text evidence="5">The sequence shown here is derived from an EMBL/GenBank/DDBJ whole genome shotgun (WGS) entry which is preliminary data.</text>
</comment>
<name>A0A8H5TBF1_FUSHE</name>
<dbReference type="EMBL" id="JAAGWQ010000095">
    <property type="protein sequence ID" value="KAF5668081.1"/>
    <property type="molecule type" value="Genomic_DNA"/>
</dbReference>
<gene>
    <name evidence="5" type="ORF">FHETE_5347</name>
</gene>
<dbReference type="Gene3D" id="3.40.50.300">
    <property type="entry name" value="P-loop containing nucleotide triphosphate hydrolases"/>
    <property type="match status" value="2"/>
</dbReference>
<evidence type="ECO:0008006" key="7">
    <source>
        <dbReference type="Google" id="ProtNLM"/>
    </source>
</evidence>
<keyword evidence="6" id="KW-1185">Reference proteome</keyword>
<dbReference type="Pfam" id="PF24564">
    <property type="entry name" value="DUF7605"/>
    <property type="match status" value="1"/>
</dbReference>
<evidence type="ECO:0000313" key="6">
    <source>
        <dbReference type="Proteomes" id="UP000567885"/>
    </source>
</evidence>
<dbReference type="SUPFAM" id="SSF52540">
    <property type="entry name" value="P-loop containing nucleoside triphosphate hydrolases"/>
    <property type="match status" value="1"/>
</dbReference>
<dbReference type="InterPro" id="IPR056024">
    <property type="entry name" value="DUF7605"/>
</dbReference>
<keyword evidence="1" id="KW-0175">Coiled coil</keyword>
<dbReference type="AlphaFoldDB" id="A0A8H5TBF1"/>
<feature type="region of interest" description="Disordered" evidence="2">
    <location>
        <begin position="1"/>
        <end position="94"/>
    </location>
</feature>
<dbReference type="InterPro" id="IPR045063">
    <property type="entry name" value="Dynamin_N"/>
</dbReference>
<dbReference type="PANTHER" id="PTHR36681:SF3">
    <property type="entry name" value="NUCLEAR GTPASE, GERMINAL CENTER-ASSOCIATED, TANDEM DUPLICATE 3"/>
    <property type="match status" value="1"/>
</dbReference>
<organism evidence="5 6">
    <name type="scientific">Fusarium heterosporum</name>
    <dbReference type="NCBI Taxonomy" id="42747"/>
    <lineage>
        <taxon>Eukaryota</taxon>
        <taxon>Fungi</taxon>
        <taxon>Dikarya</taxon>
        <taxon>Ascomycota</taxon>
        <taxon>Pezizomycotina</taxon>
        <taxon>Sordariomycetes</taxon>
        <taxon>Hypocreomycetidae</taxon>
        <taxon>Hypocreales</taxon>
        <taxon>Nectriaceae</taxon>
        <taxon>Fusarium</taxon>
        <taxon>Fusarium heterosporum species complex</taxon>
    </lineage>
</organism>
<evidence type="ECO:0000256" key="1">
    <source>
        <dbReference type="SAM" id="Coils"/>
    </source>
</evidence>